<keyword evidence="1 4" id="KW-0378">Hydrolase</keyword>
<reference evidence="6 7" key="1">
    <citation type="journal article" date="2018" name="Mol. Plant">
        <title>The genome of Artemisia annua provides insight into the evolution of Asteraceae family and artemisinin biosynthesis.</title>
        <authorList>
            <person name="Shen Q."/>
            <person name="Zhang L."/>
            <person name="Liao Z."/>
            <person name="Wang S."/>
            <person name="Yan T."/>
            <person name="Shi P."/>
            <person name="Liu M."/>
            <person name="Fu X."/>
            <person name="Pan Q."/>
            <person name="Wang Y."/>
            <person name="Lv Z."/>
            <person name="Lu X."/>
            <person name="Zhang F."/>
            <person name="Jiang W."/>
            <person name="Ma Y."/>
            <person name="Chen M."/>
            <person name="Hao X."/>
            <person name="Li L."/>
            <person name="Tang Y."/>
            <person name="Lv G."/>
            <person name="Zhou Y."/>
            <person name="Sun X."/>
            <person name="Brodelius P.E."/>
            <person name="Rose J.K.C."/>
            <person name="Tang K."/>
        </authorList>
    </citation>
    <scope>NUCLEOTIDE SEQUENCE [LARGE SCALE GENOMIC DNA]</scope>
    <source>
        <strain evidence="7">cv. Huhao1</strain>
        <tissue evidence="6">Leaf</tissue>
    </source>
</reference>
<comment type="caution">
    <text evidence="6">The sequence shown here is derived from an EMBL/GenBank/DDBJ whole genome shotgun (WGS) entry which is preliminary data.</text>
</comment>
<proteinExistence type="inferred from homology"/>
<dbReference type="Proteomes" id="UP000245207">
    <property type="component" value="Unassembled WGS sequence"/>
</dbReference>
<evidence type="ECO:0000256" key="4">
    <source>
        <dbReference type="RuleBase" id="RU367047"/>
    </source>
</evidence>
<dbReference type="InterPro" id="IPR008928">
    <property type="entry name" value="6-hairpin_glycosidase_sf"/>
</dbReference>
<dbReference type="OrthoDB" id="1747281at2759"/>
<dbReference type="GO" id="GO:0004575">
    <property type="term" value="F:sucrose alpha-glucosidase activity"/>
    <property type="evidence" value="ECO:0007669"/>
    <property type="project" value="TreeGrafter"/>
</dbReference>
<name>A0A2U1N6T7_ARTAN</name>
<dbReference type="EC" id="3.2.1.26" evidence="4"/>
<comment type="function">
    <text evidence="4">Invertase that cleaves sucrose into glucose and fructose.</text>
</comment>
<accession>A0A2U1N6T7</accession>
<sequence length="315" mass="35700">MASGENENPEVGATGSSDPHDSSNRSSEDRGDENPFTKRKRASKSKVWIDMIKIDNGKRAKCIHCKECYVIPPSGTTTTLQRHISSCTEKKNADRKQQLLNFQRVSDGNQGTSSSFPALTTAEKNLDLKNLLREIHVEYARLLHVRPGSSTTFINWNYISMLWRPAWVLQYKVFVRDFVPSGLAFLMKGEPEIVKNFLLNTLRLQALEKKIDQFDLGKGVMPASFKVLHDPWMLLDLISSVSDEKLNYDQVFVRDFVPSGLAFLMKGEPEIVKNFLLKTLRLQALEKKIDQFDLGKGVMPASFKVLHDPFAIPII</sequence>
<evidence type="ECO:0000313" key="6">
    <source>
        <dbReference type="EMBL" id="PWA69174.1"/>
    </source>
</evidence>
<protein>
    <recommendedName>
        <fullName evidence="4">Alkaline/neutral invertase</fullName>
        <ecNumber evidence="4">3.2.1.26</ecNumber>
    </recommendedName>
</protein>
<gene>
    <name evidence="6" type="ORF">CTI12_AA299330</name>
</gene>
<keyword evidence="3 4" id="KW-0326">Glycosidase</keyword>
<evidence type="ECO:0000256" key="3">
    <source>
        <dbReference type="ARBA" id="ARBA00023295"/>
    </source>
</evidence>
<dbReference type="Pfam" id="PF12899">
    <property type="entry name" value="Glyco_hydro_100"/>
    <property type="match status" value="2"/>
</dbReference>
<dbReference type="AlphaFoldDB" id="A0A2U1N6T7"/>
<evidence type="ECO:0000256" key="1">
    <source>
        <dbReference type="ARBA" id="ARBA00022801"/>
    </source>
</evidence>
<feature type="region of interest" description="Disordered" evidence="5">
    <location>
        <begin position="1"/>
        <end position="42"/>
    </location>
</feature>
<dbReference type="InterPro" id="IPR024746">
    <property type="entry name" value="Glyco_hydro_100"/>
</dbReference>
<evidence type="ECO:0000256" key="2">
    <source>
        <dbReference type="ARBA" id="ARBA00023277"/>
    </source>
</evidence>
<comment type="catalytic activity">
    <reaction evidence="4">
        <text>Hydrolysis of terminal non-reducing beta-D-fructofuranoside residues in beta-D-fructofuranosides.</text>
        <dbReference type="EC" id="3.2.1.26"/>
    </reaction>
</comment>
<dbReference type="GO" id="GO:0005987">
    <property type="term" value="P:sucrose catabolic process"/>
    <property type="evidence" value="ECO:0007669"/>
    <property type="project" value="TreeGrafter"/>
</dbReference>
<keyword evidence="2 4" id="KW-0119">Carbohydrate metabolism</keyword>
<feature type="compositionally biased region" description="Basic and acidic residues" evidence="5">
    <location>
        <begin position="18"/>
        <end position="36"/>
    </location>
</feature>
<organism evidence="6 7">
    <name type="scientific">Artemisia annua</name>
    <name type="common">Sweet wormwood</name>
    <dbReference type="NCBI Taxonomy" id="35608"/>
    <lineage>
        <taxon>Eukaryota</taxon>
        <taxon>Viridiplantae</taxon>
        <taxon>Streptophyta</taxon>
        <taxon>Embryophyta</taxon>
        <taxon>Tracheophyta</taxon>
        <taxon>Spermatophyta</taxon>
        <taxon>Magnoliopsida</taxon>
        <taxon>eudicotyledons</taxon>
        <taxon>Gunneridae</taxon>
        <taxon>Pentapetalae</taxon>
        <taxon>asterids</taxon>
        <taxon>campanulids</taxon>
        <taxon>Asterales</taxon>
        <taxon>Asteraceae</taxon>
        <taxon>Asteroideae</taxon>
        <taxon>Anthemideae</taxon>
        <taxon>Artemisiinae</taxon>
        <taxon>Artemisia</taxon>
    </lineage>
</organism>
<comment type="similarity">
    <text evidence="4">Belongs to the glycosyl hydrolase 100 family.</text>
</comment>
<dbReference type="PANTHER" id="PTHR31916">
    <property type="match status" value="1"/>
</dbReference>
<dbReference type="SUPFAM" id="SSF48208">
    <property type="entry name" value="Six-hairpin glycosidases"/>
    <property type="match status" value="1"/>
</dbReference>
<dbReference type="PANTHER" id="PTHR31916:SF59">
    <property type="entry name" value="CYTOSOLIC INVERTASE 1"/>
    <property type="match status" value="1"/>
</dbReference>
<keyword evidence="7" id="KW-1185">Reference proteome</keyword>
<dbReference type="GO" id="GO:0033926">
    <property type="term" value="F:endo-alpha-N-acetylgalactosaminidase activity"/>
    <property type="evidence" value="ECO:0007669"/>
    <property type="project" value="UniProtKB-UniRule"/>
</dbReference>
<dbReference type="SMART" id="SM00614">
    <property type="entry name" value="ZnF_BED"/>
    <property type="match status" value="1"/>
</dbReference>
<evidence type="ECO:0000256" key="5">
    <source>
        <dbReference type="SAM" id="MobiDB-lite"/>
    </source>
</evidence>
<dbReference type="EMBL" id="PKPP01003493">
    <property type="protein sequence ID" value="PWA69174.1"/>
    <property type="molecule type" value="Genomic_DNA"/>
</dbReference>
<evidence type="ECO:0000313" key="7">
    <source>
        <dbReference type="Proteomes" id="UP000245207"/>
    </source>
</evidence>